<evidence type="ECO:0000256" key="1">
    <source>
        <dbReference type="SAM" id="Phobius"/>
    </source>
</evidence>
<keyword evidence="2" id="KW-0732">Signal</keyword>
<dbReference type="Proteomes" id="UP001256827">
    <property type="component" value="Plasmid pBbsII"/>
</dbReference>
<evidence type="ECO:0000256" key="2">
    <source>
        <dbReference type="SAM" id="SignalP"/>
    </source>
</evidence>
<name>A0ABY9TFW0_BREBE</name>
<dbReference type="EMBL" id="CP134051">
    <property type="protein sequence ID" value="WNC17863.1"/>
    <property type="molecule type" value="Genomic_DNA"/>
</dbReference>
<evidence type="ECO:0008006" key="5">
    <source>
        <dbReference type="Google" id="ProtNLM"/>
    </source>
</evidence>
<gene>
    <name evidence="3" type="ORF">RGB73_30045</name>
</gene>
<keyword evidence="1" id="KW-0472">Membrane</keyword>
<keyword evidence="1" id="KW-1133">Transmembrane helix</keyword>
<proteinExistence type="predicted"/>
<keyword evidence="4" id="KW-1185">Reference proteome</keyword>
<feature type="transmembrane region" description="Helical" evidence="1">
    <location>
        <begin position="41"/>
        <end position="59"/>
    </location>
</feature>
<feature type="chain" id="PRO_5046448649" description="Holin" evidence="2">
    <location>
        <begin position="26"/>
        <end position="122"/>
    </location>
</feature>
<sequence length="122" mass="12656">MKKVLVIIQAFVFFAFMVMPKPAHAAAPIAIAAGAEAGAGAYALILLGVAGVASGLGYVEYSEEIKQHALDTWNATNDAIKEAWNASVQAAAAAGTYIVEVPANVVEYFRGKQAEMISVGGL</sequence>
<reference evidence="3 4" key="1">
    <citation type="submission" date="2023-09" db="EMBL/GenBank/DDBJ databases">
        <title>Complete Genome and Methylome dissection of Bacillus brevis NEB573 original source of BbsI restriction endonuclease.</title>
        <authorList>
            <person name="Fomenkov A."/>
            <person name="Roberts R.D."/>
        </authorList>
    </citation>
    <scope>NUCLEOTIDE SEQUENCE [LARGE SCALE GENOMIC DNA]</scope>
    <source>
        <strain evidence="3 4">NEB573</strain>
        <plasmid evidence="3 4">pBbsII</plasmid>
    </source>
</reference>
<geneLocation type="plasmid" evidence="3 4">
    <name>pBbsII</name>
</geneLocation>
<dbReference type="RefSeq" id="WP_310774667.1">
    <property type="nucleotide sequence ID" value="NZ_CP134051.1"/>
</dbReference>
<evidence type="ECO:0000313" key="4">
    <source>
        <dbReference type="Proteomes" id="UP001256827"/>
    </source>
</evidence>
<accession>A0ABY9TFW0</accession>
<feature type="signal peptide" evidence="2">
    <location>
        <begin position="1"/>
        <end position="25"/>
    </location>
</feature>
<organism evidence="3 4">
    <name type="scientific">Brevibacillus brevis</name>
    <name type="common">Bacillus brevis</name>
    <dbReference type="NCBI Taxonomy" id="1393"/>
    <lineage>
        <taxon>Bacteria</taxon>
        <taxon>Bacillati</taxon>
        <taxon>Bacillota</taxon>
        <taxon>Bacilli</taxon>
        <taxon>Bacillales</taxon>
        <taxon>Paenibacillaceae</taxon>
        <taxon>Brevibacillus</taxon>
    </lineage>
</organism>
<keyword evidence="1" id="KW-0812">Transmembrane</keyword>
<protein>
    <recommendedName>
        <fullName evidence="5">Holin</fullName>
    </recommendedName>
</protein>
<evidence type="ECO:0000313" key="3">
    <source>
        <dbReference type="EMBL" id="WNC17863.1"/>
    </source>
</evidence>
<keyword evidence="3" id="KW-0614">Plasmid</keyword>